<comment type="subcellular location">
    <subcellularLocation>
        <location evidence="1">Cytoplasm</location>
    </subcellularLocation>
</comment>
<dbReference type="FunFam" id="1.25.10.10:FF:000004">
    <property type="entry name" value="Pumilio homolog 1 isoform 2"/>
    <property type="match status" value="1"/>
</dbReference>
<dbReference type="PANTHER" id="PTHR12537:SF12">
    <property type="entry name" value="MATERNAL PROTEIN PUMILIO"/>
    <property type="match status" value="1"/>
</dbReference>
<feature type="repeat" description="Pumilio" evidence="7">
    <location>
        <begin position="477"/>
        <end position="512"/>
    </location>
</feature>
<dbReference type="STRING" id="5627.A0A1C7MJA4"/>
<evidence type="ECO:0000256" key="8">
    <source>
        <dbReference type="SAM" id="MobiDB-lite"/>
    </source>
</evidence>
<keyword evidence="3" id="KW-0677">Repeat</keyword>
<evidence type="ECO:0000313" key="11">
    <source>
        <dbReference type="Proteomes" id="UP000092993"/>
    </source>
</evidence>
<feature type="repeat" description="Pumilio" evidence="7">
    <location>
        <begin position="406"/>
        <end position="441"/>
    </location>
</feature>
<dbReference type="Pfam" id="PF00806">
    <property type="entry name" value="PUF"/>
    <property type="match status" value="8"/>
</dbReference>
<name>A0A1C7MJA4_GRIFR</name>
<comment type="caution">
    <text evidence="10">The sequence shown here is derived from an EMBL/GenBank/DDBJ whole genome shotgun (WGS) entry which is preliminary data.</text>
</comment>
<comment type="similarity">
    <text evidence="5">Belongs to the PUF3 family.</text>
</comment>
<dbReference type="SMART" id="SM00025">
    <property type="entry name" value="Pumilio"/>
    <property type="match status" value="8"/>
</dbReference>
<dbReference type="PROSITE" id="PS50303">
    <property type="entry name" value="PUM_HD"/>
    <property type="match status" value="1"/>
</dbReference>
<feature type="repeat" description="Pumilio" evidence="7">
    <location>
        <begin position="585"/>
        <end position="627"/>
    </location>
</feature>
<evidence type="ECO:0000256" key="1">
    <source>
        <dbReference type="ARBA" id="ARBA00004496"/>
    </source>
</evidence>
<reference evidence="10 11" key="1">
    <citation type="submission" date="2016-03" db="EMBL/GenBank/DDBJ databases">
        <title>Whole genome sequencing of Grifola frondosa 9006-11.</title>
        <authorList>
            <person name="Min B."/>
            <person name="Park H."/>
            <person name="Kim J.-G."/>
            <person name="Cho H."/>
            <person name="Oh Y.-L."/>
            <person name="Kong W.-S."/>
            <person name="Choi I.-G."/>
        </authorList>
    </citation>
    <scope>NUCLEOTIDE SEQUENCE [LARGE SCALE GENOMIC DNA]</scope>
    <source>
        <strain evidence="10 11">9006-11</strain>
    </source>
</reference>
<sequence length="638" mass="71180">MTDNQQKKDLSQLARQRQVAGLPTSSSTVSKQAQFSPQRYDSVLGQQPLMPAGSPGTYESLQTASMVDNDLSMALRGMAVEDEYSISQQNAAYRQQTVVPSSGHPAQPSIPQIRTPHHVQQPRAPYGGYQQADYAAYYNGSSGRLDYHQYTYDAYRATPDPSLYASSPALSASTTAPNVYPSLAPQTLHPHAVTDLHSQQSACSLPCSAFALTHARSPCSGTMSDKKRDIQYNLQQQLPPQNIMYANIRSSPSPHPQAYGPAMDYASQVPLMVPGGAIYGHTSLAAPVMHGYHHGGRSGRRGGDGGGDGRGAIRSALLDDFRANKTRKWELRDLFGYIVEFSGDQHGSRFIQQKLETASSEEKQIVFDEIVPHNALQLIQDVFGNYVIQKLFEHGTQVQKTMLANTMEGHILPLSLQMYGCRVVQKAVEFVLPEQQSAFVKELESSVLRCVKDANGNHVLQKLIERVAPERLGFINAFRGNVYELSTHPYGCRVLQRCFEHLPEEQIRPLLDELHKYIINLMQDQFGNYVVQFVLEHGKPQDRTVIISKLRGQMLNMARHKFASNVCEKALIMADPESRRLLIEEIMTPKQDGLSPIMTMMKDQYANYVLQRALSVAEGEQKEVLISKQTSGCEEMWF</sequence>
<dbReference type="OrthoDB" id="668540at2759"/>
<feature type="repeat" description="Pumilio" evidence="7">
    <location>
        <begin position="369"/>
        <end position="405"/>
    </location>
</feature>
<dbReference type="CDD" id="cd07920">
    <property type="entry name" value="Pumilio"/>
    <property type="match status" value="1"/>
</dbReference>
<evidence type="ECO:0000259" key="9">
    <source>
        <dbReference type="PROSITE" id="PS50303"/>
    </source>
</evidence>
<dbReference type="OMA" id="IMYANIR"/>
<dbReference type="Proteomes" id="UP000092993">
    <property type="component" value="Unassembled WGS sequence"/>
</dbReference>
<dbReference type="AlphaFoldDB" id="A0A1C7MJA4"/>
<proteinExistence type="inferred from homology"/>
<dbReference type="SUPFAM" id="SSF48371">
    <property type="entry name" value="ARM repeat"/>
    <property type="match status" value="1"/>
</dbReference>
<dbReference type="InterPro" id="IPR011989">
    <property type="entry name" value="ARM-like"/>
</dbReference>
<dbReference type="GO" id="GO:0005737">
    <property type="term" value="C:cytoplasm"/>
    <property type="evidence" value="ECO:0007669"/>
    <property type="project" value="UniProtKB-SubCell"/>
</dbReference>
<keyword evidence="11" id="KW-1185">Reference proteome</keyword>
<evidence type="ECO:0000313" key="10">
    <source>
        <dbReference type="EMBL" id="OBZ75114.1"/>
    </source>
</evidence>
<dbReference type="GO" id="GO:0000288">
    <property type="term" value="P:nuclear-transcribed mRNA catabolic process, deadenylation-dependent decay"/>
    <property type="evidence" value="ECO:0007669"/>
    <property type="project" value="TreeGrafter"/>
</dbReference>
<dbReference type="EMBL" id="LUGG01000004">
    <property type="protein sequence ID" value="OBZ75114.1"/>
    <property type="molecule type" value="Genomic_DNA"/>
</dbReference>
<feature type="region of interest" description="Disordered" evidence="8">
    <location>
        <begin position="1"/>
        <end position="39"/>
    </location>
</feature>
<evidence type="ECO:0000256" key="3">
    <source>
        <dbReference type="ARBA" id="ARBA00022737"/>
    </source>
</evidence>
<feature type="repeat" description="Pumilio" evidence="7">
    <location>
        <begin position="333"/>
        <end position="368"/>
    </location>
</feature>
<feature type="compositionally biased region" description="Polar residues" evidence="8">
    <location>
        <begin position="23"/>
        <end position="39"/>
    </location>
</feature>
<evidence type="ECO:0000256" key="4">
    <source>
        <dbReference type="ARBA" id="ARBA00022884"/>
    </source>
</evidence>
<dbReference type="InterPro" id="IPR033133">
    <property type="entry name" value="PUM-HD"/>
</dbReference>
<keyword evidence="4" id="KW-0694">RNA-binding</keyword>
<dbReference type="Gene3D" id="1.25.10.10">
    <property type="entry name" value="Leucine-rich Repeat Variant"/>
    <property type="match status" value="1"/>
</dbReference>
<dbReference type="InterPro" id="IPR033712">
    <property type="entry name" value="Pumilio_RNA-bd"/>
</dbReference>
<gene>
    <name evidence="10" type="primary">Pum2</name>
    <name evidence="10" type="ORF">A0H81_04208</name>
</gene>
<evidence type="ECO:0000256" key="5">
    <source>
        <dbReference type="ARBA" id="ARBA00060736"/>
    </source>
</evidence>
<dbReference type="PANTHER" id="PTHR12537">
    <property type="entry name" value="RNA BINDING PROTEIN PUMILIO-RELATED"/>
    <property type="match status" value="1"/>
</dbReference>
<evidence type="ECO:0000256" key="2">
    <source>
        <dbReference type="ARBA" id="ARBA00022490"/>
    </source>
</evidence>
<evidence type="ECO:0000256" key="6">
    <source>
        <dbReference type="ARBA" id="ARBA00081811"/>
    </source>
</evidence>
<feature type="repeat" description="Pumilio" evidence="7">
    <location>
        <begin position="513"/>
        <end position="548"/>
    </location>
</feature>
<dbReference type="InterPro" id="IPR016024">
    <property type="entry name" value="ARM-type_fold"/>
</dbReference>
<organism evidence="10 11">
    <name type="scientific">Grifola frondosa</name>
    <name type="common">Maitake</name>
    <name type="synonym">Polyporus frondosus</name>
    <dbReference type="NCBI Taxonomy" id="5627"/>
    <lineage>
        <taxon>Eukaryota</taxon>
        <taxon>Fungi</taxon>
        <taxon>Dikarya</taxon>
        <taxon>Basidiomycota</taxon>
        <taxon>Agaricomycotina</taxon>
        <taxon>Agaricomycetes</taxon>
        <taxon>Polyporales</taxon>
        <taxon>Grifolaceae</taxon>
        <taxon>Grifola</taxon>
    </lineage>
</organism>
<feature type="compositionally biased region" description="Basic and acidic residues" evidence="8">
    <location>
        <begin position="1"/>
        <end position="10"/>
    </location>
</feature>
<accession>A0A1C7MJA4</accession>
<dbReference type="GO" id="GO:0003730">
    <property type="term" value="F:mRNA 3'-UTR binding"/>
    <property type="evidence" value="ECO:0007669"/>
    <property type="project" value="TreeGrafter"/>
</dbReference>
<protein>
    <recommendedName>
        <fullName evidence="6">Pumilio homology domain family member 3</fullName>
    </recommendedName>
</protein>
<evidence type="ECO:0000256" key="7">
    <source>
        <dbReference type="PROSITE-ProRule" id="PRU00317"/>
    </source>
</evidence>
<dbReference type="PROSITE" id="PS50302">
    <property type="entry name" value="PUM"/>
    <property type="match status" value="7"/>
</dbReference>
<feature type="domain" description="PUM-HD" evidence="9">
    <location>
        <begin position="313"/>
        <end position="638"/>
    </location>
</feature>
<feature type="repeat" description="Pumilio" evidence="7">
    <location>
        <begin position="549"/>
        <end position="584"/>
    </location>
</feature>
<dbReference type="InterPro" id="IPR001313">
    <property type="entry name" value="Pumilio_RNA-bd_rpt"/>
</dbReference>
<keyword evidence="2" id="KW-0963">Cytoplasm</keyword>